<evidence type="ECO:0000256" key="2">
    <source>
        <dbReference type="ARBA" id="ARBA00022475"/>
    </source>
</evidence>
<feature type="transmembrane region" description="Helical" evidence="11">
    <location>
        <begin position="20"/>
        <end position="46"/>
    </location>
</feature>
<feature type="transmembrane region" description="Helical" evidence="11">
    <location>
        <begin position="356"/>
        <end position="374"/>
    </location>
</feature>
<dbReference type="PRINTS" id="PR00237">
    <property type="entry name" value="GPCRRHODOPSN"/>
</dbReference>
<feature type="transmembrane region" description="Helical" evidence="11">
    <location>
        <begin position="178"/>
        <end position="198"/>
    </location>
</feature>
<keyword evidence="6 11" id="KW-0472">Membrane</keyword>
<dbReference type="SUPFAM" id="SSF81321">
    <property type="entry name" value="Family A G protein-coupled receptor-like"/>
    <property type="match status" value="1"/>
</dbReference>
<gene>
    <name evidence="13" type="ORF">ACEWY4_010729</name>
</gene>
<dbReference type="InterPro" id="IPR000276">
    <property type="entry name" value="GPCR_Rhodpsn"/>
</dbReference>
<dbReference type="PANTHER" id="PTHR24248">
    <property type="entry name" value="ADRENERGIC RECEPTOR-RELATED G-PROTEIN COUPLED RECEPTOR"/>
    <property type="match status" value="1"/>
</dbReference>
<feature type="domain" description="G-protein coupled receptors family 1 profile" evidence="12">
    <location>
        <begin position="37"/>
        <end position="409"/>
    </location>
</feature>
<dbReference type="PRINTS" id="PR00569">
    <property type="entry name" value="DOPAMINED4R"/>
</dbReference>
<feature type="transmembrane region" description="Helical" evidence="11">
    <location>
        <begin position="139"/>
        <end position="158"/>
    </location>
</feature>
<dbReference type="PANTHER" id="PTHR24248:SF143">
    <property type="entry name" value="D(4) DOPAMINE RECEPTOR"/>
    <property type="match status" value="1"/>
</dbReference>
<keyword evidence="9 10" id="KW-0807">Transducer</keyword>
<accession>A0ABD1K2R8</accession>
<dbReference type="EMBL" id="JBHFQA010000009">
    <property type="protein sequence ID" value="KAL2093417.1"/>
    <property type="molecule type" value="Genomic_DNA"/>
</dbReference>
<dbReference type="GO" id="GO:0071875">
    <property type="term" value="P:adrenergic receptor signaling pathway"/>
    <property type="evidence" value="ECO:0007669"/>
    <property type="project" value="UniProtKB-ARBA"/>
</dbReference>
<keyword evidence="3 10" id="KW-0812">Transmembrane</keyword>
<evidence type="ECO:0000256" key="4">
    <source>
        <dbReference type="ARBA" id="ARBA00022989"/>
    </source>
</evidence>
<dbReference type="PROSITE" id="PS50262">
    <property type="entry name" value="G_PROTEIN_RECEP_F1_2"/>
    <property type="match status" value="1"/>
</dbReference>
<feature type="transmembrane region" description="Helical" evidence="11">
    <location>
        <begin position="98"/>
        <end position="118"/>
    </location>
</feature>
<dbReference type="Pfam" id="PF00001">
    <property type="entry name" value="7tm_1"/>
    <property type="match status" value="1"/>
</dbReference>
<dbReference type="FunFam" id="1.20.1070.10:FF:000066">
    <property type="entry name" value="Dopamine receptor D3"/>
    <property type="match status" value="1"/>
</dbReference>
<evidence type="ECO:0000256" key="8">
    <source>
        <dbReference type="ARBA" id="ARBA00023170"/>
    </source>
</evidence>
<name>A0ABD1K2R8_9TELE</name>
<dbReference type="InterPro" id="IPR002185">
    <property type="entry name" value="Dopamine_D4_rcpt"/>
</dbReference>
<reference evidence="13 14" key="1">
    <citation type="submission" date="2024-09" db="EMBL/GenBank/DDBJ databases">
        <title>A chromosome-level genome assembly of Gray's grenadier anchovy, Coilia grayii.</title>
        <authorList>
            <person name="Fu Z."/>
        </authorList>
    </citation>
    <scope>NUCLEOTIDE SEQUENCE [LARGE SCALE GENOMIC DNA]</scope>
    <source>
        <strain evidence="13">G4</strain>
        <tissue evidence="13">Muscle</tissue>
    </source>
</reference>
<dbReference type="GO" id="GO:0005886">
    <property type="term" value="C:plasma membrane"/>
    <property type="evidence" value="ECO:0007669"/>
    <property type="project" value="UniProtKB-SubCell"/>
</dbReference>
<keyword evidence="4 11" id="KW-1133">Transmembrane helix</keyword>
<dbReference type="Proteomes" id="UP001591681">
    <property type="component" value="Unassembled WGS sequence"/>
</dbReference>
<dbReference type="GO" id="GO:0004930">
    <property type="term" value="F:G protein-coupled receptor activity"/>
    <property type="evidence" value="ECO:0007669"/>
    <property type="project" value="UniProtKB-KW"/>
</dbReference>
<comment type="caution">
    <text evidence="13">The sequence shown here is derived from an EMBL/GenBank/DDBJ whole genome shotgun (WGS) entry which is preliminary data.</text>
</comment>
<keyword evidence="8 10" id="KW-0675">Receptor</keyword>
<dbReference type="Gene3D" id="1.20.1070.10">
    <property type="entry name" value="Rhodopsin 7-helix transmembrane proteins"/>
    <property type="match status" value="1"/>
</dbReference>
<comment type="subcellular location">
    <subcellularLocation>
        <location evidence="1">Cell membrane</location>
        <topology evidence="1">Multi-pass membrane protein</topology>
    </subcellularLocation>
</comment>
<sequence>MPSNLTSSNSTAPLQDAHHNFPALIFGILLIIFIICGNLLVCLSVYTEKALKTTTNYFIVSLAAADLLLAVLVLPLFVYAQFQGGVWSFSMTVCDALMAMDVMLCTASIFNLCAISVDRFIAVSIPLNYNRKHVDQRQVVLLLGTWVLALAVASPVMFGVNQVPGRSQRECKLEDTNYVIYSSVCSFFLPCPAMLLLYCGMFRGLRRWEEVRRARLSSSLQTSHKLQEAFTSLTPPLAASLLPSCDPDPDSFTPNTDHTLTHINSFTPYTEHTLTHMSLYTPNAEHALTNIKLPPTIEQGHTHVSSNAFSIEREHPNTEYKITHNSLLPASIEHDLTHMSSLPAKINHRERKAMRVLPVVVGAFLLCWTPFFIVHTLQAACDTCDVPLPLMSTVTWLGYLNSAINPVIYTIFNTEFRRFFRKFLPRCCCC</sequence>
<keyword evidence="2" id="KW-1003">Cell membrane</keyword>
<evidence type="ECO:0000256" key="5">
    <source>
        <dbReference type="ARBA" id="ARBA00023040"/>
    </source>
</evidence>
<dbReference type="InterPro" id="IPR017452">
    <property type="entry name" value="GPCR_Rhodpsn_7TM"/>
</dbReference>
<evidence type="ECO:0000256" key="6">
    <source>
        <dbReference type="ARBA" id="ARBA00023136"/>
    </source>
</evidence>
<comment type="similarity">
    <text evidence="10">Belongs to the G-protein coupled receptor 1 family.</text>
</comment>
<evidence type="ECO:0000256" key="7">
    <source>
        <dbReference type="ARBA" id="ARBA00023157"/>
    </source>
</evidence>
<keyword evidence="7" id="KW-1015">Disulfide bond</keyword>
<evidence type="ECO:0000256" key="9">
    <source>
        <dbReference type="ARBA" id="ARBA00023224"/>
    </source>
</evidence>
<dbReference type="SMART" id="SM01381">
    <property type="entry name" value="7TM_GPCR_Srsx"/>
    <property type="match status" value="1"/>
</dbReference>
<evidence type="ECO:0000256" key="10">
    <source>
        <dbReference type="RuleBase" id="RU000688"/>
    </source>
</evidence>
<evidence type="ECO:0000256" key="1">
    <source>
        <dbReference type="ARBA" id="ARBA00004651"/>
    </source>
</evidence>
<protein>
    <recommendedName>
        <fullName evidence="12">G-protein coupled receptors family 1 profile domain-containing protein</fullName>
    </recommendedName>
</protein>
<dbReference type="PRINTS" id="PR00242">
    <property type="entry name" value="DOPAMINER"/>
</dbReference>
<proteinExistence type="inferred from homology"/>
<feature type="transmembrane region" description="Helical" evidence="11">
    <location>
        <begin position="394"/>
        <end position="412"/>
    </location>
</feature>
<dbReference type="InterPro" id="IPR000929">
    <property type="entry name" value="Dopamine_rcpt"/>
</dbReference>
<dbReference type="AlphaFoldDB" id="A0ABD1K2R8"/>
<feature type="transmembrane region" description="Helical" evidence="11">
    <location>
        <begin position="58"/>
        <end position="78"/>
    </location>
</feature>
<evidence type="ECO:0000259" key="12">
    <source>
        <dbReference type="PROSITE" id="PS50262"/>
    </source>
</evidence>
<keyword evidence="5 10" id="KW-0297">G-protein coupled receptor</keyword>
<keyword evidence="14" id="KW-1185">Reference proteome</keyword>
<evidence type="ECO:0000313" key="13">
    <source>
        <dbReference type="EMBL" id="KAL2093417.1"/>
    </source>
</evidence>
<evidence type="ECO:0000256" key="11">
    <source>
        <dbReference type="SAM" id="Phobius"/>
    </source>
</evidence>
<evidence type="ECO:0000256" key="3">
    <source>
        <dbReference type="ARBA" id="ARBA00022692"/>
    </source>
</evidence>
<dbReference type="PROSITE" id="PS00237">
    <property type="entry name" value="G_PROTEIN_RECEP_F1_1"/>
    <property type="match status" value="1"/>
</dbReference>
<organism evidence="13 14">
    <name type="scientific">Coilia grayii</name>
    <name type="common">Gray's grenadier anchovy</name>
    <dbReference type="NCBI Taxonomy" id="363190"/>
    <lineage>
        <taxon>Eukaryota</taxon>
        <taxon>Metazoa</taxon>
        <taxon>Chordata</taxon>
        <taxon>Craniata</taxon>
        <taxon>Vertebrata</taxon>
        <taxon>Euteleostomi</taxon>
        <taxon>Actinopterygii</taxon>
        <taxon>Neopterygii</taxon>
        <taxon>Teleostei</taxon>
        <taxon>Clupei</taxon>
        <taxon>Clupeiformes</taxon>
        <taxon>Clupeoidei</taxon>
        <taxon>Engraulidae</taxon>
        <taxon>Coilinae</taxon>
        <taxon>Coilia</taxon>
    </lineage>
</organism>
<evidence type="ECO:0000313" key="14">
    <source>
        <dbReference type="Proteomes" id="UP001591681"/>
    </source>
</evidence>